<reference evidence="3" key="1">
    <citation type="journal article" date="2019" name="Int. J. Syst. Evol. Microbiol.">
        <title>The Global Catalogue of Microorganisms (GCM) 10K type strain sequencing project: providing services to taxonomists for standard genome sequencing and annotation.</title>
        <authorList>
            <consortium name="The Broad Institute Genomics Platform"/>
            <consortium name="The Broad Institute Genome Sequencing Center for Infectious Disease"/>
            <person name="Wu L."/>
            <person name="Ma J."/>
        </authorList>
    </citation>
    <scope>NUCLEOTIDE SEQUENCE [LARGE SCALE GENOMIC DNA]</scope>
    <source>
        <strain evidence="3">CGMCC 4.7237</strain>
    </source>
</reference>
<sequence>MSADTPPSRRFLWGAGISGTCSSSFLPIRRSGVPPMSDLVFIAVTIAVFAVLALVAKGVEKL</sequence>
<comment type="caution">
    <text evidence="2">The sequence shown here is derived from an EMBL/GenBank/DDBJ whole genome shotgun (WGS) entry which is preliminary data.</text>
</comment>
<protein>
    <recommendedName>
        <fullName evidence="4">Secreted protein</fullName>
    </recommendedName>
</protein>
<organism evidence="2 3">
    <name type="scientific">Streptomyces polygonati</name>
    <dbReference type="NCBI Taxonomy" id="1617087"/>
    <lineage>
        <taxon>Bacteria</taxon>
        <taxon>Bacillati</taxon>
        <taxon>Actinomycetota</taxon>
        <taxon>Actinomycetes</taxon>
        <taxon>Kitasatosporales</taxon>
        <taxon>Streptomycetaceae</taxon>
        <taxon>Streptomyces</taxon>
    </lineage>
</organism>
<accession>A0ABV8HVX4</accession>
<evidence type="ECO:0000256" key="1">
    <source>
        <dbReference type="SAM" id="Phobius"/>
    </source>
</evidence>
<proteinExistence type="predicted"/>
<dbReference type="EMBL" id="JBHSBB010000047">
    <property type="protein sequence ID" value="MFC4036214.1"/>
    <property type="molecule type" value="Genomic_DNA"/>
</dbReference>
<evidence type="ECO:0000313" key="3">
    <source>
        <dbReference type="Proteomes" id="UP001595765"/>
    </source>
</evidence>
<dbReference type="Proteomes" id="UP001595765">
    <property type="component" value="Unassembled WGS sequence"/>
</dbReference>
<keyword evidence="1" id="KW-1133">Transmembrane helix</keyword>
<evidence type="ECO:0000313" key="2">
    <source>
        <dbReference type="EMBL" id="MFC4036214.1"/>
    </source>
</evidence>
<evidence type="ECO:0008006" key="4">
    <source>
        <dbReference type="Google" id="ProtNLM"/>
    </source>
</evidence>
<dbReference type="RefSeq" id="WP_386437518.1">
    <property type="nucleotide sequence ID" value="NZ_JBHSBB010000047.1"/>
</dbReference>
<keyword evidence="1" id="KW-0472">Membrane</keyword>
<name>A0ABV8HVX4_9ACTN</name>
<keyword evidence="1" id="KW-0812">Transmembrane</keyword>
<feature type="transmembrane region" description="Helical" evidence="1">
    <location>
        <begin position="39"/>
        <end position="56"/>
    </location>
</feature>
<keyword evidence="3" id="KW-1185">Reference proteome</keyword>
<gene>
    <name evidence="2" type="ORF">ACFO3J_32925</name>
</gene>